<evidence type="ECO:0000313" key="8">
    <source>
        <dbReference type="EMBL" id="KAK9080840.1"/>
    </source>
</evidence>
<comment type="caution">
    <text evidence="8">The sequence shown here is derived from an EMBL/GenBank/DDBJ whole genome shotgun (WGS) entry which is preliminary data.</text>
</comment>
<evidence type="ECO:0000256" key="2">
    <source>
        <dbReference type="ARBA" id="ARBA00022670"/>
    </source>
</evidence>
<dbReference type="SUPFAM" id="SSF54001">
    <property type="entry name" value="Cysteine proteinases"/>
    <property type="match status" value="1"/>
</dbReference>
<evidence type="ECO:0000256" key="3">
    <source>
        <dbReference type="ARBA" id="ARBA00022786"/>
    </source>
</evidence>
<dbReference type="Pfam" id="PF25352">
    <property type="entry name" value="PH_ULP"/>
    <property type="match status" value="1"/>
</dbReference>
<dbReference type="PANTHER" id="PTHR47764">
    <property type="entry name" value="UBIQUITIN-LIKE-SPECIFIC PROTEASE 2B-RELATED"/>
    <property type="match status" value="1"/>
</dbReference>
<evidence type="ECO:0000256" key="5">
    <source>
        <dbReference type="ARBA" id="ARBA00057729"/>
    </source>
</evidence>
<dbReference type="Gene3D" id="3.30.310.130">
    <property type="entry name" value="Ubiquitin-related"/>
    <property type="match status" value="1"/>
</dbReference>
<comment type="similarity">
    <text evidence="1">Belongs to the peptidase C48 family.</text>
</comment>
<dbReference type="Gene3D" id="1.10.418.20">
    <property type="match status" value="1"/>
</dbReference>
<keyword evidence="2" id="KW-0645">Protease</keyword>
<protein>
    <recommendedName>
        <fullName evidence="7">Ubiquitin-like protease family profile domain-containing protein</fullName>
    </recommendedName>
</protein>
<feature type="region of interest" description="Disordered" evidence="6">
    <location>
        <begin position="78"/>
        <end position="103"/>
    </location>
</feature>
<dbReference type="PANTHER" id="PTHR47764:SF2">
    <property type="entry name" value="UBIQUITIN-LIKE PROTEASE FAMILY PROFILE DOMAIN-CONTAINING PROTEIN"/>
    <property type="match status" value="1"/>
</dbReference>
<keyword evidence="4" id="KW-0378">Hydrolase</keyword>
<dbReference type="InterPro" id="IPR057375">
    <property type="entry name" value="ULP2A/B_PH"/>
</dbReference>
<dbReference type="Proteomes" id="UP001408789">
    <property type="component" value="Unassembled WGS sequence"/>
</dbReference>
<name>A0AAP0DWS3_9ASTR</name>
<feature type="compositionally biased region" description="Basic and acidic residues" evidence="6">
    <location>
        <begin position="80"/>
        <end position="89"/>
    </location>
</feature>
<dbReference type="GO" id="GO:0006508">
    <property type="term" value="P:proteolysis"/>
    <property type="evidence" value="ECO:0007669"/>
    <property type="project" value="UniProtKB-KW"/>
</dbReference>
<evidence type="ECO:0000256" key="1">
    <source>
        <dbReference type="ARBA" id="ARBA00005234"/>
    </source>
</evidence>
<dbReference type="FunFam" id="3.30.310.130:FF:000006">
    <property type="entry name" value="Probable ubiquitin-like-specific protease 2B"/>
    <property type="match status" value="1"/>
</dbReference>
<proteinExistence type="inferred from homology"/>
<evidence type="ECO:0000256" key="4">
    <source>
        <dbReference type="ARBA" id="ARBA00022801"/>
    </source>
</evidence>
<dbReference type="EMBL" id="JBCNJP010000002">
    <property type="protein sequence ID" value="KAK9080840.1"/>
    <property type="molecule type" value="Genomic_DNA"/>
</dbReference>
<evidence type="ECO:0000313" key="9">
    <source>
        <dbReference type="Proteomes" id="UP001408789"/>
    </source>
</evidence>
<accession>A0AAP0DWS3</accession>
<feature type="region of interest" description="Disordered" evidence="6">
    <location>
        <begin position="777"/>
        <end position="896"/>
    </location>
</feature>
<gene>
    <name evidence="8" type="ORF">SSX86_000599</name>
</gene>
<feature type="region of interest" description="Disordered" evidence="6">
    <location>
        <begin position="741"/>
        <end position="764"/>
    </location>
</feature>
<reference evidence="8 9" key="1">
    <citation type="submission" date="2024-04" db="EMBL/GenBank/DDBJ databases">
        <title>The reference genome of an endangered Asteraceae, Deinandra increscens subsp. villosa, native to the Central Coast of California.</title>
        <authorList>
            <person name="Guilliams M."/>
            <person name="Hasenstab-Lehman K."/>
            <person name="Meyer R."/>
            <person name="Mcevoy S."/>
        </authorList>
    </citation>
    <scope>NUCLEOTIDE SEQUENCE [LARGE SCALE GENOMIC DNA]</scope>
    <source>
        <tissue evidence="8">Leaf</tissue>
    </source>
</reference>
<evidence type="ECO:0000256" key="6">
    <source>
        <dbReference type="SAM" id="MobiDB-lite"/>
    </source>
</evidence>
<evidence type="ECO:0000259" key="7">
    <source>
        <dbReference type="PROSITE" id="PS50600"/>
    </source>
</evidence>
<dbReference type="InterPro" id="IPR038765">
    <property type="entry name" value="Papain-like_cys_pep_sf"/>
</dbReference>
<keyword evidence="3" id="KW-0833">Ubl conjugation pathway</keyword>
<dbReference type="Pfam" id="PF02902">
    <property type="entry name" value="Peptidase_C48"/>
    <property type="match status" value="1"/>
</dbReference>
<comment type="function">
    <text evidence="5">Protease that catalyzes two essential functions in the SUMO pathway: processing of full-length SUMOs to their mature forms and deconjugation of SUMO from targeted proteins.</text>
</comment>
<dbReference type="InterPro" id="IPR003653">
    <property type="entry name" value="Peptidase_C48_C"/>
</dbReference>
<organism evidence="8 9">
    <name type="scientific">Deinandra increscens subsp. villosa</name>
    <dbReference type="NCBI Taxonomy" id="3103831"/>
    <lineage>
        <taxon>Eukaryota</taxon>
        <taxon>Viridiplantae</taxon>
        <taxon>Streptophyta</taxon>
        <taxon>Embryophyta</taxon>
        <taxon>Tracheophyta</taxon>
        <taxon>Spermatophyta</taxon>
        <taxon>Magnoliopsida</taxon>
        <taxon>eudicotyledons</taxon>
        <taxon>Gunneridae</taxon>
        <taxon>Pentapetalae</taxon>
        <taxon>asterids</taxon>
        <taxon>campanulids</taxon>
        <taxon>Asterales</taxon>
        <taxon>Asteraceae</taxon>
        <taxon>Asteroideae</taxon>
        <taxon>Heliantheae alliance</taxon>
        <taxon>Madieae</taxon>
        <taxon>Madiinae</taxon>
        <taxon>Deinandra</taxon>
    </lineage>
</organism>
<dbReference type="PROSITE" id="PS50600">
    <property type="entry name" value="ULP_PROTEASE"/>
    <property type="match status" value="1"/>
</dbReference>
<keyword evidence="9" id="KW-1185">Reference proteome</keyword>
<dbReference type="AlphaFoldDB" id="A0AAP0DWS3"/>
<feature type="domain" description="Ubiquitin-like protease family profile" evidence="7">
    <location>
        <begin position="320"/>
        <end position="514"/>
    </location>
</feature>
<sequence>MSICNSRCEIDRMEAFGIEEDSDVREHDFRIMSKVEDSNDAVDQHTLLENEQFPQCDSDKPEPKAIQDSVDVVEVVQELSESRAEEPRNDLSGPDANAPSNSELNSLELDEAINLSPYEHKMLYQRSASTCSDIAENDGAFCGPSSDHCTNNLETDNEDLTTVIFYPDHMVYRDSYCTDCVLTFTSSAIKIEGSTLDDGDNTLTFQWGVQDILSIKSQLYELVGMAMVTIHVLTDDAVPAESVEFTSGNELKFAIVGANWYGRQEAITSLNVKYKTLWSSMLDSEDPVNGNTQASFTKYFPNFEQPFEDVIYPKGDVDAVSISKRDVDLLLPDTFVNDTVIDFYIKYLKNKIKPEEKHRFHFFNSFFFRKLADPEKGPLDASEGKAAFHRVRKWTRKVNLFEKDYVFIPVNYNYHWSLIVLCHLGEVATYKDEDVTKLIKVPCVLHMDSIRGSHSGLKGLMQSYLKEEWKGRLQEASEDVSSRFDNMRFISLELPQQPNSSDCGMFLLHYVELFLEQAPIYFNPFHITGSVNFLNVDWFPPAEASLKRAVIQRLVYDLLEQPALEAPPPVTANDDNNIHKKTAVSFFPETCNPSMVCQSSQDDQGIEISLLPSLSMTSEPGPTESFKAVSEPGSFLGMQFPSFNEAMFAGYKNSLIPPCQLFSFCILPVGYLKQEDVEIEEQYIYTSTEIDLQQDNGISSEIPYSSLDFKSSVSWHQNGNFETSPQTSISGCEDSLEVITGSNQIDQPRLPLMKPVDDNGNGNQIDQRRSVLMELFDDDQPRSPLMEPVDDNGNQMDQPRSPLMNAFDDDGDDGNQIDQPRSPLKEPVDDNGNQNFQPRSPLKEPVDDNGNQTVQLRLPLMQPVDDNDKGNQTDQPRSPPMVPVDDDDGSQIDPPRSPVMEPVEMLDDNGKGLVGLSSNLFEMQANGPMGSDMSSGVESDVAHPMKRMRMTESLVEGGPTC</sequence>
<dbReference type="GO" id="GO:0008234">
    <property type="term" value="F:cysteine-type peptidase activity"/>
    <property type="evidence" value="ECO:0007669"/>
    <property type="project" value="InterPro"/>
</dbReference>